<evidence type="ECO:0000313" key="3">
    <source>
        <dbReference type="EMBL" id="QBI03409.1"/>
    </source>
</evidence>
<dbReference type="AlphaFoldDB" id="A0A411X342"/>
<dbReference type="Proteomes" id="UP000292307">
    <property type="component" value="Chromosome"/>
</dbReference>
<evidence type="ECO:0000313" key="2">
    <source>
        <dbReference type="EMBL" id="GGY49816.1"/>
    </source>
</evidence>
<sequence length="117" mass="13579">MNRIDRFGLAQWMPAPHFDPEVPETYTMTQHDHDLIRDLRYVMHENQTQFWHRFGVTQTQGSRFERGRTIPLPVLLLIRLYLLRIVGDDHLQLVRAPEFGRCTGLSPAGRSSPAVSP</sequence>
<evidence type="ECO:0000313" key="5">
    <source>
        <dbReference type="Proteomes" id="UP000628442"/>
    </source>
</evidence>
<proteinExistence type="predicted"/>
<accession>A0A411X342</accession>
<organism evidence="2 5">
    <name type="scientific">Pseudoduganella albidiflava</name>
    <dbReference type="NCBI Taxonomy" id="321983"/>
    <lineage>
        <taxon>Bacteria</taxon>
        <taxon>Pseudomonadati</taxon>
        <taxon>Pseudomonadota</taxon>
        <taxon>Betaproteobacteria</taxon>
        <taxon>Burkholderiales</taxon>
        <taxon>Oxalobacteraceae</taxon>
        <taxon>Telluria group</taxon>
        <taxon>Pseudoduganella</taxon>
    </lineage>
</organism>
<reference evidence="2" key="1">
    <citation type="journal article" date="2014" name="Int. J. Syst. Evol. Microbiol.">
        <title>Complete genome sequence of Corynebacterium casei LMG S-19264T (=DSM 44701T), isolated from a smear-ripened cheese.</title>
        <authorList>
            <consortium name="US DOE Joint Genome Institute (JGI-PGF)"/>
            <person name="Walter F."/>
            <person name="Albersmeier A."/>
            <person name="Kalinowski J."/>
            <person name="Ruckert C."/>
        </authorList>
    </citation>
    <scope>NUCLEOTIDE SEQUENCE</scope>
    <source>
        <strain evidence="2">KCTC 12343</strain>
    </source>
</reference>
<reference evidence="2" key="3">
    <citation type="submission" date="2022-12" db="EMBL/GenBank/DDBJ databases">
        <authorList>
            <person name="Sun Q."/>
            <person name="Kim S."/>
        </authorList>
    </citation>
    <scope>NUCLEOTIDE SEQUENCE</scope>
    <source>
        <strain evidence="2">KCTC 12343</strain>
    </source>
</reference>
<dbReference type="RefSeq" id="WP_131147507.1">
    <property type="nucleotide sequence ID" value="NZ_BMWV01000008.1"/>
</dbReference>
<dbReference type="EMBL" id="CP036401">
    <property type="protein sequence ID" value="QBI03409.1"/>
    <property type="molecule type" value="Genomic_DNA"/>
</dbReference>
<evidence type="ECO:0000313" key="4">
    <source>
        <dbReference type="Proteomes" id="UP000292307"/>
    </source>
</evidence>
<dbReference type="Pfam" id="PF22495">
    <property type="entry name" value="HTH_92"/>
    <property type="match status" value="1"/>
</dbReference>
<evidence type="ECO:0000259" key="1">
    <source>
        <dbReference type="Pfam" id="PF22495"/>
    </source>
</evidence>
<dbReference type="EMBL" id="BMWV01000008">
    <property type="protein sequence ID" value="GGY49816.1"/>
    <property type="molecule type" value="Genomic_DNA"/>
</dbReference>
<dbReference type="InterPro" id="IPR055172">
    <property type="entry name" value="HTH_RsaL-like"/>
</dbReference>
<feature type="domain" description="RsaL-like HTH" evidence="1">
    <location>
        <begin position="37"/>
        <end position="81"/>
    </location>
</feature>
<dbReference type="Proteomes" id="UP000628442">
    <property type="component" value="Unassembled WGS sequence"/>
</dbReference>
<name>A0A411X342_9BURK</name>
<keyword evidence="4" id="KW-1185">Reference proteome</keyword>
<reference evidence="3 4" key="2">
    <citation type="submission" date="2019-02" db="EMBL/GenBank/DDBJ databases">
        <title>Draft Genome Sequences of Six Type Strains of the Genus Massilia.</title>
        <authorList>
            <person name="Miess H."/>
            <person name="Frediansyhah A."/>
            <person name="Gross H."/>
        </authorList>
    </citation>
    <scope>NUCLEOTIDE SEQUENCE [LARGE SCALE GENOMIC DNA]</scope>
    <source>
        <strain evidence="3 4">DSM 17472</strain>
    </source>
</reference>
<dbReference type="OrthoDB" id="3173404at2"/>
<protein>
    <recommendedName>
        <fullName evidence="1">RsaL-like HTH domain-containing protein</fullName>
    </recommendedName>
</protein>
<gene>
    <name evidence="3" type="ORF">EYF70_23235</name>
    <name evidence="2" type="ORF">GCM10007387_35000</name>
</gene>